<comment type="caution">
    <text evidence="4">The sequence shown here is derived from an EMBL/GenBank/DDBJ whole genome shotgun (WGS) entry which is preliminary data.</text>
</comment>
<dbReference type="Pfam" id="PF00440">
    <property type="entry name" value="TetR_N"/>
    <property type="match status" value="1"/>
</dbReference>
<dbReference type="Proteomes" id="UP000275719">
    <property type="component" value="Unassembled WGS sequence"/>
</dbReference>
<dbReference type="AlphaFoldDB" id="A0A3P3WC95"/>
<evidence type="ECO:0000256" key="2">
    <source>
        <dbReference type="PROSITE-ProRule" id="PRU00335"/>
    </source>
</evidence>
<dbReference type="EMBL" id="RQVQ01000009">
    <property type="protein sequence ID" value="RRJ91656.1"/>
    <property type="molecule type" value="Genomic_DNA"/>
</dbReference>
<gene>
    <name evidence="4" type="ORF">EG240_05500</name>
</gene>
<dbReference type="PRINTS" id="PR00455">
    <property type="entry name" value="HTHTETR"/>
</dbReference>
<keyword evidence="5" id="KW-1185">Reference proteome</keyword>
<dbReference type="PANTHER" id="PTHR43479">
    <property type="entry name" value="ACREF/ENVCD OPERON REPRESSOR-RELATED"/>
    <property type="match status" value="1"/>
</dbReference>
<dbReference type="RefSeq" id="WP_125018283.1">
    <property type="nucleotide sequence ID" value="NZ_RQVQ01000009.1"/>
</dbReference>
<evidence type="ECO:0000313" key="5">
    <source>
        <dbReference type="Proteomes" id="UP000275719"/>
    </source>
</evidence>
<proteinExistence type="predicted"/>
<evidence type="ECO:0000256" key="1">
    <source>
        <dbReference type="ARBA" id="ARBA00023125"/>
    </source>
</evidence>
<evidence type="ECO:0000313" key="4">
    <source>
        <dbReference type="EMBL" id="RRJ91656.1"/>
    </source>
</evidence>
<dbReference type="PANTHER" id="PTHR43479:SF11">
    <property type="entry name" value="ACREF_ENVCD OPERON REPRESSOR-RELATED"/>
    <property type="match status" value="1"/>
</dbReference>
<accession>A0A3P3WC95</accession>
<dbReference type="GO" id="GO:0003677">
    <property type="term" value="F:DNA binding"/>
    <property type="evidence" value="ECO:0007669"/>
    <property type="project" value="UniProtKB-UniRule"/>
</dbReference>
<evidence type="ECO:0000259" key="3">
    <source>
        <dbReference type="PROSITE" id="PS50977"/>
    </source>
</evidence>
<sequence>MKEAILNKSLKMFVNHGFKSITMDDIAKEMGISKKTIYQHFESKNDLVAATVDYVFDSATCRMKEIADTTETPIHEHFDMKNCVGDLFGHNIQPSAIYQFNKYYPELAKKIEKKRHDNFESTIIKNLQDGVRLGYYREDIDIEFIGRVFFLSSSSFLSNDIFEELLKSKTIEELNTKFLEYHLRGIVTPKGLEVLEQILKKLN</sequence>
<dbReference type="InterPro" id="IPR009057">
    <property type="entry name" value="Homeodomain-like_sf"/>
</dbReference>
<dbReference type="SUPFAM" id="SSF46689">
    <property type="entry name" value="Homeodomain-like"/>
    <property type="match status" value="1"/>
</dbReference>
<name>A0A3P3WC95_9FLAO</name>
<dbReference type="InterPro" id="IPR001647">
    <property type="entry name" value="HTH_TetR"/>
</dbReference>
<protein>
    <submittedName>
        <fullName evidence="4">TetR/AcrR family transcriptional regulator</fullName>
    </submittedName>
</protein>
<organism evidence="4 5">
    <name type="scientific">Paenimyroides tangerinum</name>
    <dbReference type="NCBI Taxonomy" id="2488728"/>
    <lineage>
        <taxon>Bacteria</taxon>
        <taxon>Pseudomonadati</taxon>
        <taxon>Bacteroidota</taxon>
        <taxon>Flavobacteriia</taxon>
        <taxon>Flavobacteriales</taxon>
        <taxon>Flavobacteriaceae</taxon>
        <taxon>Paenimyroides</taxon>
    </lineage>
</organism>
<feature type="domain" description="HTH tetR-type" evidence="3">
    <location>
        <begin position="1"/>
        <end position="59"/>
    </location>
</feature>
<reference evidence="4 5" key="1">
    <citation type="submission" date="2018-11" db="EMBL/GenBank/DDBJ databases">
        <title>Flavobacterium sp. nov., YIM 102701-2 draft genome.</title>
        <authorList>
            <person name="Li G."/>
            <person name="Jiang Y."/>
        </authorList>
    </citation>
    <scope>NUCLEOTIDE SEQUENCE [LARGE SCALE GENOMIC DNA]</scope>
    <source>
        <strain evidence="4 5">YIM 102701-2</strain>
    </source>
</reference>
<dbReference type="Gene3D" id="1.10.357.10">
    <property type="entry name" value="Tetracycline Repressor, domain 2"/>
    <property type="match status" value="2"/>
</dbReference>
<dbReference type="OrthoDB" id="881297at2"/>
<keyword evidence="1 2" id="KW-0238">DNA-binding</keyword>
<feature type="DNA-binding region" description="H-T-H motif" evidence="2">
    <location>
        <begin position="22"/>
        <end position="41"/>
    </location>
</feature>
<dbReference type="PROSITE" id="PS50977">
    <property type="entry name" value="HTH_TETR_2"/>
    <property type="match status" value="1"/>
</dbReference>
<dbReference type="InterPro" id="IPR050624">
    <property type="entry name" value="HTH-type_Tx_Regulator"/>
</dbReference>